<proteinExistence type="predicted"/>
<evidence type="ECO:0000313" key="2">
    <source>
        <dbReference type="Proteomes" id="UP000215914"/>
    </source>
</evidence>
<dbReference type="Proteomes" id="UP000215914">
    <property type="component" value="Unassembled WGS sequence"/>
</dbReference>
<dbReference type="EMBL" id="MNCJ02000328">
    <property type="protein sequence ID" value="KAF5775728.1"/>
    <property type="molecule type" value="Genomic_DNA"/>
</dbReference>
<dbReference type="Gramene" id="mRNA:HanXRQr2_Chr13g0615331">
    <property type="protein sequence ID" value="CDS:HanXRQr2_Chr13g0615331.1"/>
    <property type="gene ID" value="HanXRQr2_Chr13g0615331"/>
</dbReference>
<keyword evidence="2" id="KW-1185">Reference proteome</keyword>
<gene>
    <name evidence="1" type="ORF">HanXRQr2_Chr13g0615331</name>
</gene>
<accession>A0A9K3ELS4</accession>
<reference evidence="1" key="1">
    <citation type="journal article" date="2017" name="Nature">
        <title>The sunflower genome provides insights into oil metabolism, flowering and Asterid evolution.</title>
        <authorList>
            <person name="Badouin H."/>
            <person name="Gouzy J."/>
            <person name="Grassa C.J."/>
            <person name="Murat F."/>
            <person name="Staton S.E."/>
            <person name="Cottret L."/>
            <person name="Lelandais-Briere C."/>
            <person name="Owens G.L."/>
            <person name="Carrere S."/>
            <person name="Mayjonade B."/>
            <person name="Legrand L."/>
            <person name="Gill N."/>
            <person name="Kane N.C."/>
            <person name="Bowers J.E."/>
            <person name="Hubner S."/>
            <person name="Bellec A."/>
            <person name="Berard A."/>
            <person name="Berges H."/>
            <person name="Blanchet N."/>
            <person name="Boniface M.C."/>
            <person name="Brunel D."/>
            <person name="Catrice O."/>
            <person name="Chaidir N."/>
            <person name="Claudel C."/>
            <person name="Donnadieu C."/>
            <person name="Faraut T."/>
            <person name="Fievet G."/>
            <person name="Helmstetter N."/>
            <person name="King M."/>
            <person name="Knapp S.J."/>
            <person name="Lai Z."/>
            <person name="Le Paslier M.C."/>
            <person name="Lippi Y."/>
            <person name="Lorenzon L."/>
            <person name="Mandel J.R."/>
            <person name="Marage G."/>
            <person name="Marchand G."/>
            <person name="Marquand E."/>
            <person name="Bret-Mestries E."/>
            <person name="Morien E."/>
            <person name="Nambeesan S."/>
            <person name="Nguyen T."/>
            <person name="Pegot-Espagnet P."/>
            <person name="Pouilly N."/>
            <person name="Raftis F."/>
            <person name="Sallet E."/>
            <person name="Schiex T."/>
            <person name="Thomas J."/>
            <person name="Vandecasteele C."/>
            <person name="Vares D."/>
            <person name="Vear F."/>
            <person name="Vautrin S."/>
            <person name="Crespi M."/>
            <person name="Mangin B."/>
            <person name="Burke J.M."/>
            <person name="Salse J."/>
            <person name="Munos S."/>
            <person name="Vincourt P."/>
            <person name="Rieseberg L.H."/>
            <person name="Langlade N.B."/>
        </authorList>
    </citation>
    <scope>NUCLEOTIDE SEQUENCE</scope>
    <source>
        <tissue evidence="1">Leaves</tissue>
    </source>
</reference>
<sequence>MNFTSLGLHSQLTVTPNIKLGLSDLFKKLDSAQLDLIQLLSPSEHTTTTRNTSYKIKMASDNIITHSERHV</sequence>
<name>A0A9K3ELS4_HELAN</name>
<protein>
    <submittedName>
        <fullName evidence="1">Uncharacterized protein</fullName>
    </submittedName>
</protein>
<organism evidence="1 2">
    <name type="scientific">Helianthus annuus</name>
    <name type="common">Common sunflower</name>
    <dbReference type="NCBI Taxonomy" id="4232"/>
    <lineage>
        <taxon>Eukaryota</taxon>
        <taxon>Viridiplantae</taxon>
        <taxon>Streptophyta</taxon>
        <taxon>Embryophyta</taxon>
        <taxon>Tracheophyta</taxon>
        <taxon>Spermatophyta</taxon>
        <taxon>Magnoliopsida</taxon>
        <taxon>eudicotyledons</taxon>
        <taxon>Gunneridae</taxon>
        <taxon>Pentapetalae</taxon>
        <taxon>asterids</taxon>
        <taxon>campanulids</taxon>
        <taxon>Asterales</taxon>
        <taxon>Asteraceae</taxon>
        <taxon>Asteroideae</taxon>
        <taxon>Heliantheae alliance</taxon>
        <taxon>Heliantheae</taxon>
        <taxon>Helianthus</taxon>
    </lineage>
</organism>
<evidence type="ECO:0000313" key="1">
    <source>
        <dbReference type="EMBL" id="KAF5775728.1"/>
    </source>
</evidence>
<comment type="caution">
    <text evidence="1">The sequence shown here is derived from an EMBL/GenBank/DDBJ whole genome shotgun (WGS) entry which is preliminary data.</text>
</comment>
<reference evidence="1" key="2">
    <citation type="submission" date="2020-06" db="EMBL/GenBank/DDBJ databases">
        <title>Helianthus annuus Genome sequencing and assembly Release 2.</title>
        <authorList>
            <person name="Gouzy J."/>
            <person name="Langlade N."/>
            <person name="Munos S."/>
        </authorList>
    </citation>
    <scope>NUCLEOTIDE SEQUENCE</scope>
    <source>
        <tissue evidence="1">Leaves</tissue>
    </source>
</reference>
<dbReference type="AlphaFoldDB" id="A0A9K3ELS4"/>